<dbReference type="Pfam" id="PF13715">
    <property type="entry name" value="CarbopepD_reg_2"/>
    <property type="match status" value="1"/>
</dbReference>
<evidence type="ECO:0000313" key="3">
    <source>
        <dbReference type="Proteomes" id="UP001597557"/>
    </source>
</evidence>
<organism evidence="2 3">
    <name type="scientific">Mucilaginibacter ximonensis</name>
    <dbReference type="NCBI Taxonomy" id="538021"/>
    <lineage>
        <taxon>Bacteria</taxon>
        <taxon>Pseudomonadati</taxon>
        <taxon>Bacteroidota</taxon>
        <taxon>Sphingobacteriia</taxon>
        <taxon>Sphingobacteriales</taxon>
        <taxon>Sphingobacteriaceae</taxon>
        <taxon>Mucilaginibacter</taxon>
    </lineage>
</organism>
<name>A0ABW5Y878_9SPHI</name>
<dbReference type="Gene3D" id="2.60.40.1120">
    <property type="entry name" value="Carboxypeptidase-like, regulatory domain"/>
    <property type="match status" value="1"/>
</dbReference>
<dbReference type="EMBL" id="JBHUPD010000001">
    <property type="protein sequence ID" value="MFD2871067.1"/>
    <property type="molecule type" value="Genomic_DNA"/>
</dbReference>
<proteinExistence type="predicted"/>
<dbReference type="Proteomes" id="UP001597557">
    <property type="component" value="Unassembled WGS sequence"/>
</dbReference>
<feature type="chain" id="PRO_5047109493" evidence="1">
    <location>
        <begin position="20"/>
        <end position="374"/>
    </location>
</feature>
<sequence>MKNIICVALLLLLRVTASAQHTYPISGNIKNEKGEPLQAVTVFIDGSEKYTVTDDKGNFFFTSIEPGNYNIAASIVGYNAEQKSLMVSDGPQRVDFVMKEKLTVLKEVVIDATKKGKLSNKIEDRQRKTLMTIFISKFLGITNNAQSCKIVNPDIIEFTLNKNVLTATTPDFLIIENPKLGYRIKYRLKLFRYDIATRVTGYGGECIFEQLQGSKREKQKWDENRKKAYYGSLMHYLRSLYAGNSDKQGFKTYEVTYNDSLKKLIVNDSTTDMRHHVTRIDSNFVRVSFKQLKIVYTPFKPSVTSYTIITNDDGASASSTERFSMTGTSTVQMFVDHTLVDAHGNYSDYRSFYCADYWSWLQVGDKLPFTYEPK</sequence>
<evidence type="ECO:0000313" key="2">
    <source>
        <dbReference type="EMBL" id="MFD2871067.1"/>
    </source>
</evidence>
<keyword evidence="1" id="KW-0732">Signal</keyword>
<dbReference type="RefSeq" id="WP_377181381.1">
    <property type="nucleotide sequence ID" value="NZ_JBHUPD010000001.1"/>
</dbReference>
<gene>
    <name evidence="2" type="ORF">ACFS5N_01225</name>
</gene>
<accession>A0ABW5Y878</accession>
<keyword evidence="3" id="KW-1185">Reference proteome</keyword>
<comment type="caution">
    <text evidence="2">The sequence shown here is derived from an EMBL/GenBank/DDBJ whole genome shotgun (WGS) entry which is preliminary data.</text>
</comment>
<protein>
    <submittedName>
        <fullName evidence="2">Carboxypeptidase-like regulatory domain-containing protein</fullName>
    </submittedName>
</protein>
<dbReference type="InterPro" id="IPR008969">
    <property type="entry name" value="CarboxyPept-like_regulatory"/>
</dbReference>
<dbReference type="SUPFAM" id="SSF49464">
    <property type="entry name" value="Carboxypeptidase regulatory domain-like"/>
    <property type="match status" value="1"/>
</dbReference>
<evidence type="ECO:0000256" key="1">
    <source>
        <dbReference type="SAM" id="SignalP"/>
    </source>
</evidence>
<reference evidence="3" key="1">
    <citation type="journal article" date="2019" name="Int. J. Syst. Evol. Microbiol.">
        <title>The Global Catalogue of Microorganisms (GCM) 10K type strain sequencing project: providing services to taxonomists for standard genome sequencing and annotation.</title>
        <authorList>
            <consortium name="The Broad Institute Genomics Platform"/>
            <consortium name="The Broad Institute Genome Sequencing Center for Infectious Disease"/>
            <person name="Wu L."/>
            <person name="Ma J."/>
        </authorList>
    </citation>
    <scope>NUCLEOTIDE SEQUENCE [LARGE SCALE GENOMIC DNA]</scope>
    <source>
        <strain evidence="3">KCTC 22437</strain>
    </source>
</reference>
<feature type="signal peptide" evidence="1">
    <location>
        <begin position="1"/>
        <end position="19"/>
    </location>
</feature>